<protein>
    <submittedName>
        <fullName evidence="1">Uncharacterized protein</fullName>
    </submittedName>
</protein>
<proteinExistence type="predicted"/>
<reference evidence="1 2" key="1">
    <citation type="submission" date="2020-04" db="EMBL/GenBank/DDBJ databases">
        <title>Sphingobium sp. AR-3-1 isolated from Arctic soil.</title>
        <authorList>
            <person name="Dahal R.H."/>
            <person name="Chaudhary D.K."/>
        </authorList>
    </citation>
    <scope>NUCLEOTIDE SEQUENCE [LARGE SCALE GENOMIC DNA]</scope>
    <source>
        <strain evidence="1 2">AR-3-1</strain>
    </source>
</reference>
<accession>A0A7X9WU83</accession>
<comment type="caution">
    <text evidence="1">The sequence shown here is derived from an EMBL/GenBank/DDBJ whole genome shotgun (WGS) entry which is preliminary data.</text>
</comment>
<organism evidence="1 2">
    <name type="scientific">Sphingobium psychrophilum</name>
    <dbReference type="NCBI Taxonomy" id="2728834"/>
    <lineage>
        <taxon>Bacteria</taxon>
        <taxon>Pseudomonadati</taxon>
        <taxon>Pseudomonadota</taxon>
        <taxon>Alphaproteobacteria</taxon>
        <taxon>Sphingomonadales</taxon>
        <taxon>Sphingomonadaceae</taxon>
        <taxon>Sphingobium</taxon>
    </lineage>
</organism>
<dbReference type="AlphaFoldDB" id="A0A7X9WU83"/>
<gene>
    <name evidence="1" type="ORF">HHL08_07175</name>
</gene>
<keyword evidence="2" id="KW-1185">Reference proteome</keyword>
<dbReference type="Proteomes" id="UP000519023">
    <property type="component" value="Unassembled WGS sequence"/>
</dbReference>
<evidence type="ECO:0000313" key="1">
    <source>
        <dbReference type="EMBL" id="NML09933.1"/>
    </source>
</evidence>
<sequence length="46" mass="5004">MKTLILTVCLVMFAAAVCLWRSDWLAQDSCLDAGGRWSEATAACQP</sequence>
<dbReference type="EMBL" id="JABBFV010000004">
    <property type="protein sequence ID" value="NML09933.1"/>
    <property type="molecule type" value="Genomic_DNA"/>
</dbReference>
<evidence type="ECO:0000313" key="2">
    <source>
        <dbReference type="Proteomes" id="UP000519023"/>
    </source>
</evidence>
<name>A0A7X9WU83_9SPHN</name>
<dbReference type="RefSeq" id="WP_169571890.1">
    <property type="nucleotide sequence ID" value="NZ_JABBFV010000004.1"/>
</dbReference>